<accession>A0A4P7NLA7</accession>
<evidence type="ECO:0000313" key="2">
    <source>
        <dbReference type="Proteomes" id="UP000294847"/>
    </source>
</evidence>
<protein>
    <submittedName>
        <fullName evidence="1">Uncharacterized protein</fullName>
    </submittedName>
</protein>
<dbReference type="InterPro" id="IPR010721">
    <property type="entry name" value="UstE-like"/>
</dbReference>
<dbReference type="Gene3D" id="1.20.120.1630">
    <property type="match status" value="1"/>
</dbReference>
<dbReference type="Proteomes" id="UP000294847">
    <property type="component" value="Chromosome 5"/>
</dbReference>
<dbReference type="SMR" id="A0A4P7NLA7"/>
<dbReference type="OMA" id="QANEKFY"/>
<dbReference type="PANTHER" id="PTHR32251">
    <property type="entry name" value="3-OXO-5-ALPHA-STEROID 4-DEHYDROGENASE"/>
    <property type="match status" value="1"/>
</dbReference>
<reference evidence="1 2" key="1">
    <citation type="journal article" date="2019" name="Mol. Biol. Evol.">
        <title>Blast fungal genomes show frequent chromosomal changes, gene gains and losses, and effector gene turnover.</title>
        <authorList>
            <person name="Gomez Luciano L.B."/>
            <person name="Jason Tsai I."/>
            <person name="Chuma I."/>
            <person name="Tosa Y."/>
            <person name="Chen Y.H."/>
            <person name="Li J.Y."/>
            <person name="Li M.Y."/>
            <person name="Jade Lu M.Y."/>
            <person name="Nakayashiki H."/>
            <person name="Li W.H."/>
        </authorList>
    </citation>
    <scope>NUCLEOTIDE SEQUENCE [LARGE SCALE GENOMIC DNA]</scope>
    <source>
        <strain evidence="1">MZ5-1-6</strain>
    </source>
</reference>
<dbReference type="VEuPathDB" id="FungiDB:M_BR32_EuGene_00021891"/>
<organism evidence="1 2">
    <name type="scientific">Pyricularia oryzae</name>
    <name type="common">Rice blast fungus</name>
    <name type="synonym">Magnaporthe oryzae</name>
    <dbReference type="NCBI Taxonomy" id="318829"/>
    <lineage>
        <taxon>Eukaryota</taxon>
        <taxon>Fungi</taxon>
        <taxon>Dikarya</taxon>
        <taxon>Ascomycota</taxon>
        <taxon>Pezizomycotina</taxon>
        <taxon>Sordariomycetes</taxon>
        <taxon>Sordariomycetidae</taxon>
        <taxon>Magnaporthales</taxon>
        <taxon>Pyriculariaceae</taxon>
        <taxon>Pyricularia</taxon>
    </lineage>
</organism>
<proteinExistence type="predicted"/>
<dbReference type="Pfam" id="PF06966">
    <property type="entry name" value="DUF1295"/>
    <property type="match status" value="2"/>
</dbReference>
<dbReference type="GO" id="GO:0016020">
    <property type="term" value="C:membrane"/>
    <property type="evidence" value="ECO:0007669"/>
    <property type="project" value="TreeGrafter"/>
</dbReference>
<dbReference type="AlphaFoldDB" id="A0A4P7NLA7"/>
<dbReference type="PROSITE" id="PS50244">
    <property type="entry name" value="S5A_REDUCTASE"/>
    <property type="match status" value="1"/>
</dbReference>
<name>A0A4P7NLA7_PYROR</name>
<gene>
    <name evidence="1" type="ORF">PoMZ_11737</name>
</gene>
<evidence type="ECO:0000313" key="1">
    <source>
        <dbReference type="EMBL" id="QBZ62850.1"/>
    </source>
</evidence>
<sequence>MASLLHALLRMTNFKNPFLRTFVPAVGLIYGLQIGVAIPSIIAQSERFYDVSGSLTYLAATGLSLYLPAIRARAAAASAGMPVPPLPSLLAPFSNPSAVLNWRQVILSAAVSVWATRLGSYLFERVLKEGKDSRFDEIKKSPPRFLTAWIAQGTWVTLCTLPVLAINSVPSAALRAVPGSVRATDAIGLSLFLLGFGFEVVADRQKAKWASEKRAKVHDEQFMTRGLWTVSQYPNYFGEISLWTGIATVAAGALRTQPIQSAIGLGGGVGGITAAAAMSYISPLFAYLLLTKVSGIPMSEKKYDKKFGDRKDYQEWKKNTPRLIPKLL</sequence>
<dbReference type="PANTHER" id="PTHR32251:SF17">
    <property type="entry name" value="STEROID 5-ALPHA REDUCTASE C-TERMINAL DOMAIN-CONTAINING PROTEIN"/>
    <property type="match status" value="1"/>
</dbReference>
<dbReference type="EMBL" id="CP034208">
    <property type="protein sequence ID" value="QBZ62850.1"/>
    <property type="molecule type" value="Genomic_DNA"/>
</dbReference>